<feature type="domain" description="Methyltransferase" evidence="4">
    <location>
        <begin position="97"/>
        <end position="192"/>
    </location>
</feature>
<dbReference type="PANTHER" id="PTHR43861:SF1">
    <property type="entry name" value="TRANS-ACONITATE 2-METHYLTRANSFERASE"/>
    <property type="match status" value="1"/>
</dbReference>
<evidence type="ECO:0000256" key="1">
    <source>
        <dbReference type="ARBA" id="ARBA00022603"/>
    </source>
</evidence>
<evidence type="ECO:0000313" key="6">
    <source>
        <dbReference type="EMBL" id="CAL4780399.1"/>
    </source>
</evidence>
<keyword evidence="2" id="KW-0808">Transferase</keyword>
<dbReference type="EMBL" id="CAMXCT020001790">
    <property type="protein sequence ID" value="CAL1146462.1"/>
    <property type="molecule type" value="Genomic_DNA"/>
</dbReference>
<dbReference type="GO" id="GO:0008168">
    <property type="term" value="F:methyltransferase activity"/>
    <property type="evidence" value="ECO:0007669"/>
    <property type="project" value="UniProtKB-KW"/>
</dbReference>
<sequence>MSMPIMLSARVPWYVVRPRNLYRRWWHRAVLLLFSWCLAMAVMADEKAKTIADVAKEWDDMADGWTSGEMGTCVLEFNVLVEELVRSKVPELAGKDILEFGAGHGVLGLALAESGANVTLVDVAPKMVAQAKEKIAAKEMEKSVKAYCCDILVDCPLPPSTLDLIISGSVLTFTPDLPKTLDKLSSLTRPGGLHLHLVFKAAEDAAPRPRGRSTELGYEDGMSPAQLDDELAAAGLTVLERGDLSPPSMDSGIER</sequence>
<dbReference type="InterPro" id="IPR041698">
    <property type="entry name" value="Methyltransf_25"/>
</dbReference>
<keyword evidence="7" id="KW-1185">Reference proteome</keyword>
<dbReference type="AlphaFoldDB" id="A0A9P1CL63"/>
<accession>A0A9P1CL63</accession>
<dbReference type="GO" id="GO:0032259">
    <property type="term" value="P:methylation"/>
    <property type="evidence" value="ECO:0007669"/>
    <property type="project" value="UniProtKB-KW"/>
</dbReference>
<dbReference type="Proteomes" id="UP001152797">
    <property type="component" value="Unassembled WGS sequence"/>
</dbReference>
<evidence type="ECO:0000313" key="5">
    <source>
        <dbReference type="EMBL" id="CAI3993087.1"/>
    </source>
</evidence>
<dbReference type="Gene3D" id="3.40.50.150">
    <property type="entry name" value="Vaccinia Virus protein VP39"/>
    <property type="match status" value="1"/>
</dbReference>
<keyword evidence="3" id="KW-0732">Signal</keyword>
<reference evidence="6 7" key="2">
    <citation type="submission" date="2024-05" db="EMBL/GenBank/DDBJ databases">
        <authorList>
            <person name="Chen Y."/>
            <person name="Shah S."/>
            <person name="Dougan E. K."/>
            <person name="Thang M."/>
            <person name="Chan C."/>
        </authorList>
    </citation>
    <scope>NUCLEOTIDE SEQUENCE [LARGE SCALE GENOMIC DNA]</scope>
</reference>
<feature type="signal peptide" evidence="3">
    <location>
        <begin position="1"/>
        <end position="41"/>
    </location>
</feature>
<dbReference type="SUPFAM" id="SSF53335">
    <property type="entry name" value="S-adenosyl-L-methionine-dependent methyltransferases"/>
    <property type="match status" value="1"/>
</dbReference>
<dbReference type="OrthoDB" id="507377at2759"/>
<keyword evidence="1 6" id="KW-0489">Methyltransferase</keyword>
<reference evidence="5" key="1">
    <citation type="submission" date="2022-10" db="EMBL/GenBank/DDBJ databases">
        <authorList>
            <person name="Chen Y."/>
            <person name="Dougan E. K."/>
            <person name="Chan C."/>
            <person name="Rhodes N."/>
            <person name="Thang M."/>
        </authorList>
    </citation>
    <scope>NUCLEOTIDE SEQUENCE</scope>
</reference>
<proteinExistence type="predicted"/>
<evidence type="ECO:0000259" key="4">
    <source>
        <dbReference type="Pfam" id="PF13649"/>
    </source>
</evidence>
<dbReference type="EMBL" id="CAMXCT010001790">
    <property type="protein sequence ID" value="CAI3993087.1"/>
    <property type="molecule type" value="Genomic_DNA"/>
</dbReference>
<gene>
    <name evidence="5" type="ORF">C1SCF055_LOCUS19867</name>
</gene>
<evidence type="ECO:0000256" key="2">
    <source>
        <dbReference type="ARBA" id="ARBA00022679"/>
    </source>
</evidence>
<dbReference type="CDD" id="cd02440">
    <property type="entry name" value="AdoMet_MTases"/>
    <property type="match status" value="1"/>
</dbReference>
<dbReference type="PANTHER" id="PTHR43861">
    <property type="entry name" value="TRANS-ACONITATE 2-METHYLTRANSFERASE-RELATED"/>
    <property type="match status" value="1"/>
</dbReference>
<dbReference type="EMBL" id="CAMXCT030001790">
    <property type="protein sequence ID" value="CAL4780399.1"/>
    <property type="molecule type" value="Genomic_DNA"/>
</dbReference>
<evidence type="ECO:0000313" key="7">
    <source>
        <dbReference type="Proteomes" id="UP001152797"/>
    </source>
</evidence>
<organism evidence="5">
    <name type="scientific">Cladocopium goreaui</name>
    <dbReference type="NCBI Taxonomy" id="2562237"/>
    <lineage>
        <taxon>Eukaryota</taxon>
        <taxon>Sar</taxon>
        <taxon>Alveolata</taxon>
        <taxon>Dinophyceae</taxon>
        <taxon>Suessiales</taxon>
        <taxon>Symbiodiniaceae</taxon>
        <taxon>Cladocopium</taxon>
    </lineage>
</organism>
<protein>
    <submittedName>
        <fullName evidence="6">Methyltransferase type 11 domain-containing protein</fullName>
    </submittedName>
</protein>
<feature type="chain" id="PRO_5043270512" evidence="3">
    <location>
        <begin position="42"/>
        <end position="255"/>
    </location>
</feature>
<dbReference type="Pfam" id="PF13649">
    <property type="entry name" value="Methyltransf_25"/>
    <property type="match status" value="1"/>
</dbReference>
<dbReference type="InterPro" id="IPR029063">
    <property type="entry name" value="SAM-dependent_MTases_sf"/>
</dbReference>
<evidence type="ECO:0000256" key="3">
    <source>
        <dbReference type="SAM" id="SignalP"/>
    </source>
</evidence>
<name>A0A9P1CL63_9DINO</name>
<comment type="caution">
    <text evidence="5">The sequence shown here is derived from an EMBL/GenBank/DDBJ whole genome shotgun (WGS) entry which is preliminary data.</text>
</comment>